<accession>A0ABR9QQZ6</accession>
<dbReference type="Gene3D" id="3.90.550.10">
    <property type="entry name" value="Spore Coat Polysaccharide Biosynthesis Protein SpsA, Chain A"/>
    <property type="match status" value="1"/>
</dbReference>
<reference evidence="2 3" key="1">
    <citation type="submission" date="2020-10" db="EMBL/GenBank/DDBJ databases">
        <title>ChiBAC.</title>
        <authorList>
            <person name="Zenner C."/>
            <person name="Hitch T.C.A."/>
            <person name="Clavel T."/>
        </authorList>
    </citation>
    <scope>NUCLEOTIDE SEQUENCE [LARGE SCALE GENOMIC DNA]</scope>
    <source>
        <strain evidence="2 3">DSM 107455</strain>
    </source>
</reference>
<dbReference type="EMBL" id="JADCJZ010000001">
    <property type="protein sequence ID" value="MBE5023484.1"/>
    <property type="molecule type" value="Genomic_DNA"/>
</dbReference>
<dbReference type="Proteomes" id="UP001194273">
    <property type="component" value="Unassembled WGS sequence"/>
</dbReference>
<dbReference type="InterPro" id="IPR001173">
    <property type="entry name" value="Glyco_trans_2-like"/>
</dbReference>
<dbReference type="InterPro" id="IPR050834">
    <property type="entry name" value="Glycosyltransf_2"/>
</dbReference>
<proteinExistence type="predicted"/>
<name>A0ABR9QQZ6_9ACTN</name>
<feature type="domain" description="Glycosyltransferase 2-like" evidence="1">
    <location>
        <begin position="12"/>
        <end position="126"/>
    </location>
</feature>
<evidence type="ECO:0000313" key="3">
    <source>
        <dbReference type="Proteomes" id="UP001194273"/>
    </source>
</evidence>
<dbReference type="CDD" id="cd00761">
    <property type="entry name" value="Glyco_tranf_GTA_type"/>
    <property type="match status" value="1"/>
</dbReference>
<gene>
    <name evidence="2" type="ORF">INF26_01275</name>
</gene>
<sequence length="357" mass="38664">MAHGVSTTPVVSVLMVSHDAEGSVRRAVESVQNQSLRDLELIVVDAGSEDATVRQVEAMAERDLRIDLVRADRCGRQAALDVALERARGSYVLVMDADGWLAAGALAGLVDLAETRSLELVVGGIGLSLASGAGRVSETELSGDETVFLTQHDFRAAAWRLFDSGQLLPASAKLFDRERIGRLGLAFQAGSPTDHPFVLEYLADVERVGVLEGVSYRVGRRVAERPRATSVVESYRRLESERENLLALYRHWGLEGDAASMEMLQSRYMERLVACIEGVCGKGSPLPAAEQRRIVSHMIGTDHAQLAASLGHPRGPAARSMTVPIRSRNTPLVCAQARLLSLFGGDHAVWVMPDAYV</sequence>
<evidence type="ECO:0000259" key="1">
    <source>
        <dbReference type="Pfam" id="PF00535"/>
    </source>
</evidence>
<comment type="caution">
    <text evidence="2">The sequence shown here is derived from an EMBL/GenBank/DDBJ whole genome shotgun (WGS) entry which is preliminary data.</text>
</comment>
<dbReference type="InterPro" id="IPR029044">
    <property type="entry name" value="Nucleotide-diphossugar_trans"/>
</dbReference>
<dbReference type="RefSeq" id="WP_193528926.1">
    <property type="nucleotide sequence ID" value="NZ_JADCJZ010000001.1"/>
</dbReference>
<organism evidence="2 3">
    <name type="scientific">Thermophilibacter gallinarum</name>
    <dbReference type="NCBI Taxonomy" id="2779357"/>
    <lineage>
        <taxon>Bacteria</taxon>
        <taxon>Bacillati</taxon>
        <taxon>Actinomycetota</taxon>
        <taxon>Coriobacteriia</taxon>
        <taxon>Coriobacteriales</taxon>
        <taxon>Atopobiaceae</taxon>
        <taxon>Thermophilibacter</taxon>
    </lineage>
</organism>
<keyword evidence="3" id="KW-1185">Reference proteome</keyword>
<evidence type="ECO:0000313" key="2">
    <source>
        <dbReference type="EMBL" id="MBE5023484.1"/>
    </source>
</evidence>
<dbReference type="PANTHER" id="PTHR43685:SF2">
    <property type="entry name" value="GLYCOSYLTRANSFERASE 2-LIKE DOMAIN-CONTAINING PROTEIN"/>
    <property type="match status" value="1"/>
</dbReference>
<dbReference type="PANTHER" id="PTHR43685">
    <property type="entry name" value="GLYCOSYLTRANSFERASE"/>
    <property type="match status" value="1"/>
</dbReference>
<dbReference type="SUPFAM" id="SSF53448">
    <property type="entry name" value="Nucleotide-diphospho-sugar transferases"/>
    <property type="match status" value="1"/>
</dbReference>
<dbReference type="Pfam" id="PF00535">
    <property type="entry name" value="Glycos_transf_2"/>
    <property type="match status" value="1"/>
</dbReference>
<protein>
    <submittedName>
        <fullName evidence="2">Glycosyltransferase family 2 protein</fullName>
    </submittedName>
</protein>